<evidence type="ECO:0000256" key="1">
    <source>
        <dbReference type="SAM" id="MobiDB-lite"/>
    </source>
</evidence>
<comment type="caution">
    <text evidence="2">The sequence shown here is derived from an EMBL/GenBank/DDBJ whole genome shotgun (WGS) entry which is preliminary data.</text>
</comment>
<evidence type="ECO:0000313" key="2">
    <source>
        <dbReference type="EMBL" id="MDS3860954.1"/>
    </source>
</evidence>
<dbReference type="Pfam" id="PF11691">
    <property type="entry name" value="DUF3288"/>
    <property type="match status" value="1"/>
</dbReference>
<dbReference type="AlphaFoldDB" id="A0AAE4JYF9"/>
<sequence>MSVTSQKIQQHPQASQDRAISQRLLTEEPTDLNLVELARLRIRYQGFPGAADIKADLDQALARWQLSELELFARTRQLHQQGGLYKPRSSKKDDWT</sequence>
<dbReference type="EMBL" id="JAVMIP010000007">
    <property type="protein sequence ID" value="MDS3860954.1"/>
    <property type="molecule type" value="Genomic_DNA"/>
</dbReference>
<proteinExistence type="predicted"/>
<name>A0AAE4JYF9_9CYAN</name>
<dbReference type="Proteomes" id="UP001268256">
    <property type="component" value="Unassembled WGS sequence"/>
</dbReference>
<dbReference type="InterPro" id="IPR021705">
    <property type="entry name" value="DUF3288"/>
</dbReference>
<protein>
    <submittedName>
        <fullName evidence="2">DUF3288 family protein</fullName>
    </submittedName>
</protein>
<evidence type="ECO:0000313" key="3">
    <source>
        <dbReference type="Proteomes" id="UP001268256"/>
    </source>
</evidence>
<reference evidence="3" key="1">
    <citation type="submission" date="2023-07" db="EMBL/GenBank/DDBJ databases">
        <authorList>
            <person name="Luz R."/>
            <person name="Cordeiro R."/>
            <person name="Fonseca A."/>
            <person name="Goncalves V."/>
        </authorList>
    </citation>
    <scope>NUCLEOTIDE SEQUENCE [LARGE SCALE GENOMIC DNA]</scope>
    <source>
        <strain evidence="3">BACA0444</strain>
    </source>
</reference>
<gene>
    <name evidence="2" type="ORF">RIF25_09020</name>
</gene>
<dbReference type="RefSeq" id="WP_322878213.1">
    <property type="nucleotide sequence ID" value="NZ_JAVMIP010000007.1"/>
</dbReference>
<keyword evidence="3" id="KW-1185">Reference proteome</keyword>
<organism evidence="2 3">
    <name type="scientific">Pseudocalidococcus azoricus BACA0444</name>
    <dbReference type="NCBI Taxonomy" id="2918990"/>
    <lineage>
        <taxon>Bacteria</taxon>
        <taxon>Bacillati</taxon>
        <taxon>Cyanobacteriota</taxon>
        <taxon>Cyanophyceae</taxon>
        <taxon>Acaryochloridales</taxon>
        <taxon>Thermosynechococcaceae</taxon>
        <taxon>Pseudocalidococcus</taxon>
        <taxon>Pseudocalidococcus azoricus</taxon>
    </lineage>
</organism>
<accession>A0AAE4JYF9</accession>
<feature type="compositionally biased region" description="Polar residues" evidence="1">
    <location>
        <begin position="1"/>
        <end position="19"/>
    </location>
</feature>
<feature type="region of interest" description="Disordered" evidence="1">
    <location>
        <begin position="1"/>
        <end position="23"/>
    </location>
</feature>